<dbReference type="InterPro" id="IPR029057">
    <property type="entry name" value="PRTase-like"/>
</dbReference>
<keyword evidence="1" id="KW-0328">Glycosyltransferase</keyword>
<organism evidence="4 5">
    <name type="scientific">Asanoa siamensis</name>
    <dbReference type="NCBI Taxonomy" id="926357"/>
    <lineage>
        <taxon>Bacteria</taxon>
        <taxon>Bacillati</taxon>
        <taxon>Actinomycetota</taxon>
        <taxon>Actinomycetes</taxon>
        <taxon>Micromonosporales</taxon>
        <taxon>Micromonosporaceae</taxon>
        <taxon>Asanoa</taxon>
    </lineage>
</organism>
<evidence type="ECO:0000259" key="3">
    <source>
        <dbReference type="Pfam" id="PF00156"/>
    </source>
</evidence>
<name>A0ABQ4CY18_9ACTN</name>
<sequence>MTDDIATTPRRFRHDRLLVMTLPAYEQSIQLLAAAAETRFAPISAIIAIANGGLAPASGIAGVLNLPNYRLTAKHNPTDAIYTEATGHVTHDLSTLSAELNGHQLSGTVLLVDDICGSGATFASVLPALDPYLRRDAVVRTVALCRNAGTSLDPDLWAWTVDDWVCFPWEPTTAAPPAATIEELPILEQLEPA</sequence>
<evidence type="ECO:0000313" key="4">
    <source>
        <dbReference type="EMBL" id="GIF76202.1"/>
    </source>
</evidence>
<dbReference type="PANTHER" id="PTHR43363">
    <property type="entry name" value="HYPOXANTHINE PHOSPHORIBOSYLTRANSFERASE"/>
    <property type="match status" value="1"/>
</dbReference>
<dbReference type="EMBL" id="BONE01000055">
    <property type="protein sequence ID" value="GIF76202.1"/>
    <property type="molecule type" value="Genomic_DNA"/>
</dbReference>
<dbReference type="SUPFAM" id="SSF53271">
    <property type="entry name" value="PRTase-like"/>
    <property type="match status" value="1"/>
</dbReference>
<accession>A0ABQ4CY18</accession>
<dbReference type="PANTHER" id="PTHR43363:SF1">
    <property type="entry name" value="HYPOXANTHINE-GUANINE PHOSPHORIBOSYLTRANSFERASE"/>
    <property type="match status" value="1"/>
</dbReference>
<gene>
    <name evidence="4" type="ORF">Asi02nite_57200</name>
</gene>
<evidence type="ECO:0000313" key="5">
    <source>
        <dbReference type="Proteomes" id="UP000604117"/>
    </source>
</evidence>
<dbReference type="InterPro" id="IPR000836">
    <property type="entry name" value="PRTase_dom"/>
</dbReference>
<dbReference type="CDD" id="cd06223">
    <property type="entry name" value="PRTases_typeI"/>
    <property type="match status" value="1"/>
</dbReference>
<comment type="caution">
    <text evidence="4">The sequence shown here is derived from an EMBL/GenBank/DDBJ whole genome shotgun (WGS) entry which is preliminary data.</text>
</comment>
<dbReference type="Gene3D" id="3.40.50.2020">
    <property type="match status" value="1"/>
</dbReference>
<evidence type="ECO:0000256" key="2">
    <source>
        <dbReference type="ARBA" id="ARBA00022679"/>
    </source>
</evidence>
<keyword evidence="2" id="KW-0808">Transferase</keyword>
<reference evidence="4 5" key="1">
    <citation type="submission" date="2021-01" db="EMBL/GenBank/DDBJ databases">
        <title>Whole genome shotgun sequence of Asanoa siamensis NBRC 107932.</title>
        <authorList>
            <person name="Komaki H."/>
            <person name="Tamura T."/>
        </authorList>
    </citation>
    <scope>NUCLEOTIDE SEQUENCE [LARGE SCALE GENOMIC DNA]</scope>
    <source>
        <strain evidence="4 5">NBRC 107932</strain>
    </source>
</reference>
<dbReference type="RefSeq" id="WP_203717070.1">
    <property type="nucleotide sequence ID" value="NZ_BONE01000055.1"/>
</dbReference>
<dbReference type="Pfam" id="PF00156">
    <property type="entry name" value="Pribosyltran"/>
    <property type="match status" value="1"/>
</dbReference>
<evidence type="ECO:0000256" key="1">
    <source>
        <dbReference type="ARBA" id="ARBA00022676"/>
    </source>
</evidence>
<keyword evidence="5" id="KW-1185">Reference proteome</keyword>
<feature type="domain" description="Phosphoribosyltransferase" evidence="3">
    <location>
        <begin position="43"/>
        <end position="172"/>
    </location>
</feature>
<proteinExistence type="predicted"/>
<protein>
    <recommendedName>
        <fullName evidence="3">Phosphoribosyltransferase domain-containing protein</fullName>
    </recommendedName>
</protein>
<dbReference type="Proteomes" id="UP000604117">
    <property type="component" value="Unassembled WGS sequence"/>
</dbReference>